<evidence type="ECO:0000313" key="3">
    <source>
        <dbReference type="EMBL" id="TPD61650.1"/>
    </source>
</evidence>
<evidence type="ECO:0000313" key="4">
    <source>
        <dbReference type="Proteomes" id="UP000319148"/>
    </source>
</evidence>
<dbReference type="EMBL" id="VFIY01000005">
    <property type="protein sequence ID" value="TPD61650.1"/>
    <property type="molecule type" value="Genomic_DNA"/>
</dbReference>
<sequence>MYEKLSMLLKVPVLSALMTVGAVFTSQAAVVSISGICQTGCGDVGVPDETGYSGEIELVDAVVVPNGSFDSDDVLGFSFEIGSTTISDASASAYNISGTFDAAVSTLVQFYIVATEALYDDTGEIMVLISDESFYTASVNAVGNGGTTNDAGFELIMDFIDFTDQIQFQEVPEFAVGTVSEPAMLGLLGLGLAGFGLARRRRG</sequence>
<accession>A0A501PMC1</accession>
<reference evidence="4" key="1">
    <citation type="submission" date="2019-06" db="EMBL/GenBank/DDBJ databases">
        <title>The complete genome of Emcibacter congregatus ZYLT.</title>
        <authorList>
            <person name="Zhao Z."/>
        </authorList>
    </citation>
    <scope>NUCLEOTIDE SEQUENCE [LARGE SCALE GENOMIC DNA]</scope>
    <source>
        <strain evidence="4">MCCC 1A06723</strain>
    </source>
</reference>
<organism evidence="3 4">
    <name type="scientific">Emcibacter nanhaiensis</name>
    <dbReference type="NCBI Taxonomy" id="1505037"/>
    <lineage>
        <taxon>Bacteria</taxon>
        <taxon>Pseudomonadati</taxon>
        <taxon>Pseudomonadota</taxon>
        <taxon>Alphaproteobacteria</taxon>
        <taxon>Emcibacterales</taxon>
        <taxon>Emcibacteraceae</taxon>
        <taxon>Emcibacter</taxon>
    </lineage>
</organism>
<keyword evidence="1" id="KW-0732">Signal</keyword>
<dbReference type="InterPro" id="IPR013424">
    <property type="entry name" value="Ice-binding_C"/>
</dbReference>
<keyword evidence="4" id="KW-1185">Reference proteome</keyword>
<protein>
    <submittedName>
        <fullName evidence="3">PEP-CTERM sorting domain-containing protein</fullName>
    </submittedName>
</protein>
<comment type="caution">
    <text evidence="3">The sequence shown here is derived from an EMBL/GenBank/DDBJ whole genome shotgun (WGS) entry which is preliminary data.</text>
</comment>
<dbReference type="RefSeq" id="WP_139939184.1">
    <property type="nucleotide sequence ID" value="NZ_JBHSYP010000003.1"/>
</dbReference>
<dbReference type="NCBIfam" id="TIGR02595">
    <property type="entry name" value="PEP_CTERM"/>
    <property type="match status" value="1"/>
</dbReference>
<name>A0A501PMC1_9PROT</name>
<feature type="signal peptide" evidence="1">
    <location>
        <begin position="1"/>
        <end position="28"/>
    </location>
</feature>
<gene>
    <name evidence="3" type="ORF">FIV46_05420</name>
</gene>
<dbReference type="Pfam" id="PF07589">
    <property type="entry name" value="PEP-CTERM"/>
    <property type="match status" value="1"/>
</dbReference>
<dbReference type="Proteomes" id="UP000319148">
    <property type="component" value="Unassembled WGS sequence"/>
</dbReference>
<feature type="chain" id="PRO_5021382324" evidence="1">
    <location>
        <begin position="29"/>
        <end position="203"/>
    </location>
</feature>
<evidence type="ECO:0000256" key="1">
    <source>
        <dbReference type="SAM" id="SignalP"/>
    </source>
</evidence>
<dbReference type="AlphaFoldDB" id="A0A501PMC1"/>
<feature type="domain" description="Ice-binding protein C-terminal" evidence="2">
    <location>
        <begin position="178"/>
        <end position="201"/>
    </location>
</feature>
<evidence type="ECO:0000259" key="2">
    <source>
        <dbReference type="Pfam" id="PF07589"/>
    </source>
</evidence>
<proteinExistence type="predicted"/>